<dbReference type="SMART" id="SM00278">
    <property type="entry name" value="HhH1"/>
    <property type="match status" value="2"/>
</dbReference>
<name>A0A0F9V5M0_9ZZZZ</name>
<organism evidence="2">
    <name type="scientific">marine sediment metagenome</name>
    <dbReference type="NCBI Taxonomy" id="412755"/>
    <lineage>
        <taxon>unclassified sequences</taxon>
        <taxon>metagenomes</taxon>
        <taxon>ecological metagenomes</taxon>
    </lineage>
</organism>
<dbReference type="SUPFAM" id="SSF47781">
    <property type="entry name" value="RuvA domain 2-like"/>
    <property type="match status" value="1"/>
</dbReference>
<dbReference type="GO" id="GO:0015627">
    <property type="term" value="C:type II protein secretion system complex"/>
    <property type="evidence" value="ECO:0007669"/>
    <property type="project" value="TreeGrafter"/>
</dbReference>
<sequence length="94" mass="9850">MKNACLAIVLIFSTWLATPLYAEVASDPVVSVNINSASAAEIAETLQGIGSAKAEAIVAFRDANGSFESVEALSEVKGIGQATIEKNRQRIALQ</sequence>
<protein>
    <recommendedName>
        <fullName evidence="1">Helix-hairpin-helix DNA-binding motif class 1 domain-containing protein</fullName>
    </recommendedName>
</protein>
<dbReference type="GO" id="GO:0015628">
    <property type="term" value="P:protein secretion by the type II secretion system"/>
    <property type="evidence" value="ECO:0007669"/>
    <property type="project" value="TreeGrafter"/>
</dbReference>
<dbReference type="AlphaFoldDB" id="A0A0F9V5M0"/>
<evidence type="ECO:0000313" key="2">
    <source>
        <dbReference type="EMBL" id="KKO00541.1"/>
    </source>
</evidence>
<dbReference type="InterPro" id="IPR004509">
    <property type="entry name" value="Competence_ComEA_HhH"/>
</dbReference>
<dbReference type="GO" id="GO:0006281">
    <property type="term" value="P:DNA repair"/>
    <property type="evidence" value="ECO:0007669"/>
    <property type="project" value="InterPro"/>
</dbReference>
<feature type="domain" description="Helix-hairpin-helix DNA-binding motif class 1" evidence="1">
    <location>
        <begin position="41"/>
        <end position="60"/>
    </location>
</feature>
<comment type="caution">
    <text evidence="2">The sequence shown here is derived from an EMBL/GenBank/DDBJ whole genome shotgun (WGS) entry which is preliminary data.</text>
</comment>
<accession>A0A0F9V5M0</accession>
<dbReference type="InterPro" id="IPR051675">
    <property type="entry name" value="Endo/Exo/Phosphatase_dom_1"/>
</dbReference>
<dbReference type="NCBIfam" id="TIGR00426">
    <property type="entry name" value="competence protein ComEA helix-hairpin-helix repeat region"/>
    <property type="match status" value="1"/>
</dbReference>
<evidence type="ECO:0000259" key="1">
    <source>
        <dbReference type="SMART" id="SM00278"/>
    </source>
</evidence>
<dbReference type="PANTHER" id="PTHR21180:SF32">
    <property type="entry name" value="ENDONUCLEASE_EXONUCLEASE_PHOSPHATASE FAMILY DOMAIN-CONTAINING PROTEIN 1"/>
    <property type="match status" value="1"/>
</dbReference>
<dbReference type="InterPro" id="IPR003583">
    <property type="entry name" value="Hlx-hairpin-Hlx_DNA-bd_motif"/>
</dbReference>
<dbReference type="Pfam" id="PF12836">
    <property type="entry name" value="HHH_3"/>
    <property type="match status" value="1"/>
</dbReference>
<dbReference type="InterPro" id="IPR010994">
    <property type="entry name" value="RuvA_2-like"/>
</dbReference>
<feature type="domain" description="Helix-hairpin-helix DNA-binding motif class 1" evidence="1">
    <location>
        <begin position="71"/>
        <end position="90"/>
    </location>
</feature>
<gene>
    <name evidence="2" type="ORF">LCGC14_0126320</name>
</gene>
<dbReference type="EMBL" id="LAZR01000040">
    <property type="protein sequence ID" value="KKO00541.1"/>
    <property type="molecule type" value="Genomic_DNA"/>
</dbReference>
<dbReference type="PANTHER" id="PTHR21180">
    <property type="entry name" value="ENDONUCLEASE/EXONUCLEASE/PHOSPHATASE FAMILY DOMAIN-CONTAINING PROTEIN 1"/>
    <property type="match status" value="1"/>
</dbReference>
<dbReference type="GO" id="GO:0003677">
    <property type="term" value="F:DNA binding"/>
    <property type="evidence" value="ECO:0007669"/>
    <property type="project" value="InterPro"/>
</dbReference>
<reference evidence="2" key="1">
    <citation type="journal article" date="2015" name="Nature">
        <title>Complex archaea that bridge the gap between prokaryotes and eukaryotes.</title>
        <authorList>
            <person name="Spang A."/>
            <person name="Saw J.H."/>
            <person name="Jorgensen S.L."/>
            <person name="Zaremba-Niedzwiedzka K."/>
            <person name="Martijn J."/>
            <person name="Lind A.E."/>
            <person name="van Eijk R."/>
            <person name="Schleper C."/>
            <person name="Guy L."/>
            <person name="Ettema T.J."/>
        </authorList>
    </citation>
    <scope>NUCLEOTIDE SEQUENCE</scope>
</reference>
<proteinExistence type="predicted"/>
<dbReference type="Gene3D" id="1.10.150.280">
    <property type="entry name" value="AF1531-like domain"/>
    <property type="match status" value="1"/>
</dbReference>